<proteinExistence type="predicted"/>
<dbReference type="PROSITE" id="PS50088">
    <property type="entry name" value="ANK_REPEAT"/>
    <property type="match status" value="1"/>
</dbReference>
<evidence type="ECO:0000313" key="5">
    <source>
        <dbReference type="Proteomes" id="UP000245206"/>
    </source>
</evidence>
<dbReference type="AlphaFoldDB" id="A0A2P2DB24"/>
<dbReference type="InterPro" id="IPR036770">
    <property type="entry name" value="Ankyrin_rpt-contain_sf"/>
</dbReference>
<dbReference type="EMBL" id="BFAZ01000006">
    <property type="protein sequence ID" value="GBF41844.1"/>
    <property type="molecule type" value="Genomic_DNA"/>
</dbReference>
<dbReference type="Proteomes" id="UP000245206">
    <property type="component" value="Unassembled WGS sequence"/>
</dbReference>
<reference evidence="5" key="1">
    <citation type="journal article" date="2019" name="Microbiol. Immunol.">
        <title>Molecular and phenotypic characterization of Leptospira johnsonii sp. nov., Leptospira ellinghausenii sp. nov. and Leptospira ryugenii sp. nov. isolated from soil and water in Japan.</title>
        <authorList>
            <person name="Masuzawa T."/>
            <person name="Saito M."/>
            <person name="Nakao R."/>
            <person name="Nikaido Y."/>
            <person name="Matsumoto M."/>
            <person name="Ogawa M."/>
            <person name="Yokoyama M."/>
            <person name="Hidaka Y."/>
            <person name="Tomita J."/>
            <person name="Sakakibara K."/>
            <person name="Suzuki K."/>
            <person name="Yasuda S."/>
            <person name="Sato H."/>
            <person name="Yamaguchi M."/>
            <person name="Yoshida S.I."/>
            <person name="Koizumi N."/>
            <person name="Kawamura Y."/>
        </authorList>
    </citation>
    <scope>NUCLEOTIDE SEQUENCE [LARGE SCALE GENOMIC DNA]</scope>
    <source>
        <strain evidence="5">E18</strain>
    </source>
</reference>
<comment type="caution">
    <text evidence="4">The sequence shown here is derived from an EMBL/GenBank/DDBJ whole genome shotgun (WGS) entry which is preliminary data.</text>
</comment>
<evidence type="ECO:0000313" key="4">
    <source>
        <dbReference type="EMBL" id="GBF41844.1"/>
    </source>
</evidence>
<name>A0A2P2DB24_9LEPT</name>
<dbReference type="GO" id="GO:0045944">
    <property type="term" value="P:positive regulation of transcription by RNA polymerase II"/>
    <property type="evidence" value="ECO:0007669"/>
    <property type="project" value="TreeGrafter"/>
</dbReference>
<dbReference type="OrthoDB" id="198309at2"/>
<dbReference type="PROSITE" id="PS50297">
    <property type="entry name" value="ANK_REP_REGION"/>
    <property type="match status" value="1"/>
</dbReference>
<gene>
    <name evidence="4" type="ORF">LPTSP2_11270</name>
</gene>
<dbReference type="SMART" id="SM00248">
    <property type="entry name" value="ANK"/>
    <property type="match status" value="2"/>
</dbReference>
<dbReference type="PANTHER" id="PTHR24193">
    <property type="entry name" value="ANKYRIN REPEAT PROTEIN"/>
    <property type="match status" value="1"/>
</dbReference>
<organism evidence="4 5">
    <name type="scientific">Leptospira ellinghausenii</name>
    <dbReference type="NCBI Taxonomy" id="1917822"/>
    <lineage>
        <taxon>Bacteria</taxon>
        <taxon>Pseudomonadati</taxon>
        <taxon>Spirochaetota</taxon>
        <taxon>Spirochaetia</taxon>
        <taxon>Leptospirales</taxon>
        <taxon>Leptospiraceae</taxon>
        <taxon>Leptospira</taxon>
    </lineage>
</organism>
<dbReference type="GO" id="GO:0000976">
    <property type="term" value="F:transcription cis-regulatory region binding"/>
    <property type="evidence" value="ECO:0007669"/>
    <property type="project" value="TreeGrafter"/>
</dbReference>
<dbReference type="PANTHER" id="PTHR24193:SF121">
    <property type="entry name" value="ADA2A-CONTAINING COMPLEX COMPONENT 3, ISOFORM D"/>
    <property type="match status" value="1"/>
</dbReference>
<dbReference type="Gene3D" id="1.25.40.20">
    <property type="entry name" value="Ankyrin repeat-containing domain"/>
    <property type="match status" value="1"/>
</dbReference>
<evidence type="ECO:0000256" key="3">
    <source>
        <dbReference type="PROSITE-ProRule" id="PRU00023"/>
    </source>
</evidence>
<dbReference type="InterPro" id="IPR050663">
    <property type="entry name" value="Ankyrin-SOCS_Box"/>
</dbReference>
<dbReference type="Pfam" id="PF12796">
    <property type="entry name" value="Ank_2"/>
    <property type="match status" value="1"/>
</dbReference>
<keyword evidence="5" id="KW-1185">Reference proteome</keyword>
<evidence type="ECO:0000256" key="1">
    <source>
        <dbReference type="ARBA" id="ARBA00022737"/>
    </source>
</evidence>
<dbReference type="RefSeq" id="WP_108959006.1">
    <property type="nucleotide sequence ID" value="NZ_BFAZ01000006.1"/>
</dbReference>
<protein>
    <submittedName>
        <fullName evidence="4">Ankyrin repeat protein</fullName>
    </submittedName>
</protein>
<feature type="repeat" description="ANK" evidence="3">
    <location>
        <begin position="262"/>
        <end position="294"/>
    </location>
</feature>
<accession>A0A2P2DB24</accession>
<keyword evidence="1" id="KW-0677">Repeat</keyword>
<dbReference type="InterPro" id="IPR002110">
    <property type="entry name" value="Ankyrin_rpt"/>
</dbReference>
<dbReference type="PROSITE" id="PS51257">
    <property type="entry name" value="PROKAR_LIPOPROTEIN"/>
    <property type="match status" value="1"/>
</dbReference>
<evidence type="ECO:0000256" key="2">
    <source>
        <dbReference type="ARBA" id="ARBA00023043"/>
    </source>
</evidence>
<dbReference type="SUPFAM" id="SSF48403">
    <property type="entry name" value="Ankyrin repeat"/>
    <property type="match status" value="1"/>
</dbReference>
<sequence>MKKDWALFLLLLSVSCKTIPKFQVIDNVKPNPNCKITWLTVVEPDFFIMNRSTTLAGCIEKLSPNDAVIAFSFGRSIHRINASVNLTTGESRRSDSYSSENASAKTTIQINKKASLEIPTGDKKGSFMFSILYTLKNKQPSIEIYDVTREESFGPRLAFIAITKNDLPKLRELFTSGSIQNDTYIILVDENNAYELNLFQHALNVRANWEIYEYLIEKKVDYQFRDKNGFNALTYAVYLNDVGLVKYIDSLKKWNLNEKTNQGDTVLHWATANQNKEIVEYLLKRGTDKNIKNNQGLTAYDIAKSKSSSEILEILK</sequence>
<keyword evidence="2 3" id="KW-0040">ANK repeat</keyword>